<dbReference type="KEGG" id="aht:ANTHELSMS3_04007"/>
<protein>
    <submittedName>
        <fullName evidence="2">Uncharacterized protein</fullName>
    </submittedName>
</protein>
<keyword evidence="3" id="KW-1185">Reference proteome</keyword>
<dbReference type="AlphaFoldDB" id="A0A222E8U9"/>
<organism evidence="2 3">
    <name type="scientific">Antarctobacter heliothermus</name>
    <dbReference type="NCBI Taxonomy" id="74033"/>
    <lineage>
        <taxon>Bacteria</taxon>
        <taxon>Pseudomonadati</taxon>
        <taxon>Pseudomonadota</taxon>
        <taxon>Alphaproteobacteria</taxon>
        <taxon>Rhodobacterales</taxon>
        <taxon>Roseobacteraceae</taxon>
        <taxon>Antarctobacter</taxon>
    </lineage>
</organism>
<feature type="chain" id="PRO_5012217302" evidence="1">
    <location>
        <begin position="19"/>
        <end position="36"/>
    </location>
</feature>
<evidence type="ECO:0000313" key="3">
    <source>
        <dbReference type="Proteomes" id="UP000203589"/>
    </source>
</evidence>
<feature type="signal peptide" evidence="1">
    <location>
        <begin position="1"/>
        <end position="18"/>
    </location>
</feature>
<reference evidence="2 3" key="1">
    <citation type="submission" date="2017-07" db="EMBL/GenBank/DDBJ databases">
        <title>Genome Sequence of Antarctobacter heliothermus Strain SMS3 Isolated from a culture of the Diatom Skeletonema marinoi.</title>
        <authorList>
            <person name="Topel M."/>
            <person name="Pinder M.I.M."/>
            <person name="Johansson O.N."/>
            <person name="Kourtchenko O."/>
            <person name="Godhe A."/>
            <person name="Clarke A.K."/>
        </authorList>
    </citation>
    <scope>NUCLEOTIDE SEQUENCE [LARGE SCALE GENOMIC DNA]</scope>
    <source>
        <strain evidence="2 3">SMS3</strain>
    </source>
</reference>
<accession>A0A222E8U9</accession>
<evidence type="ECO:0000313" key="2">
    <source>
        <dbReference type="EMBL" id="ASP22617.1"/>
    </source>
</evidence>
<evidence type="ECO:0000256" key="1">
    <source>
        <dbReference type="SAM" id="SignalP"/>
    </source>
</evidence>
<dbReference type="Proteomes" id="UP000203589">
    <property type="component" value="Chromosome"/>
</dbReference>
<dbReference type="EMBL" id="CP022540">
    <property type="protein sequence ID" value="ASP22617.1"/>
    <property type="molecule type" value="Genomic_DNA"/>
</dbReference>
<gene>
    <name evidence="2" type="ORF">ANTHELSMS3_04007</name>
</gene>
<proteinExistence type="predicted"/>
<sequence length="36" mass="3711">MRLALLTALVLLASQAPAESDGRFGVHVDTAESAPC</sequence>
<name>A0A222E8U9_9RHOB</name>
<keyword evidence="1" id="KW-0732">Signal</keyword>